<reference evidence="6 7" key="1">
    <citation type="submission" date="2017-09" db="EMBL/GenBank/DDBJ databases">
        <title>Depth-based differentiation of microbial function through sediment-hosted aquifers and enrichment of novel symbionts in the deep terrestrial subsurface.</title>
        <authorList>
            <person name="Probst A.J."/>
            <person name="Ladd B."/>
            <person name="Jarett J.K."/>
            <person name="Geller-Mcgrath D.E."/>
            <person name="Sieber C.M."/>
            <person name="Emerson J.B."/>
            <person name="Anantharaman K."/>
            <person name="Thomas B.C."/>
            <person name="Malmstrom R."/>
            <person name="Stieglmeier M."/>
            <person name="Klingl A."/>
            <person name="Woyke T."/>
            <person name="Ryan C.M."/>
            <person name="Banfield J.F."/>
        </authorList>
    </citation>
    <scope>NUCLEOTIDE SEQUENCE [LARGE SCALE GENOMIC DNA]</scope>
    <source>
        <strain evidence="6">CG10_big_fil_rev_8_21_14_0_10_45_14</strain>
    </source>
</reference>
<accession>A0A2H0RIU5</accession>
<dbReference type="InterPro" id="IPR036249">
    <property type="entry name" value="Thioredoxin-like_sf"/>
</dbReference>
<feature type="domain" description="Thioredoxin" evidence="5">
    <location>
        <begin position="39"/>
        <end position="178"/>
    </location>
</feature>
<dbReference type="Pfam" id="PF08534">
    <property type="entry name" value="Redoxin"/>
    <property type="match status" value="1"/>
</dbReference>
<dbReference type="EMBL" id="PCYL01000043">
    <property type="protein sequence ID" value="PIR46481.1"/>
    <property type="molecule type" value="Genomic_DNA"/>
</dbReference>
<dbReference type="SUPFAM" id="SSF52833">
    <property type="entry name" value="Thioredoxin-like"/>
    <property type="match status" value="1"/>
</dbReference>
<comment type="caution">
    <text evidence="6">The sequence shown here is derived from an EMBL/GenBank/DDBJ whole genome shotgun (WGS) entry which is preliminary data.</text>
</comment>
<dbReference type="CDD" id="cd02966">
    <property type="entry name" value="TlpA_like_family"/>
    <property type="match status" value="1"/>
</dbReference>
<gene>
    <name evidence="6" type="ORF">COV07_04050</name>
</gene>
<dbReference type="InterPro" id="IPR013740">
    <property type="entry name" value="Redoxin"/>
</dbReference>
<keyword evidence="3" id="KW-1015">Disulfide bond</keyword>
<evidence type="ECO:0000256" key="2">
    <source>
        <dbReference type="ARBA" id="ARBA00022748"/>
    </source>
</evidence>
<protein>
    <recommendedName>
        <fullName evidence="5">Thioredoxin domain-containing protein</fullName>
    </recommendedName>
</protein>
<dbReference type="InterPro" id="IPR050553">
    <property type="entry name" value="Thioredoxin_ResA/DsbE_sf"/>
</dbReference>
<dbReference type="PROSITE" id="PS51352">
    <property type="entry name" value="THIOREDOXIN_2"/>
    <property type="match status" value="1"/>
</dbReference>
<dbReference type="GO" id="GO:0030313">
    <property type="term" value="C:cell envelope"/>
    <property type="evidence" value="ECO:0007669"/>
    <property type="project" value="UniProtKB-SubCell"/>
</dbReference>
<dbReference type="PANTHER" id="PTHR42852">
    <property type="entry name" value="THIOL:DISULFIDE INTERCHANGE PROTEIN DSBE"/>
    <property type="match status" value="1"/>
</dbReference>
<evidence type="ECO:0000256" key="3">
    <source>
        <dbReference type="ARBA" id="ARBA00023157"/>
    </source>
</evidence>
<dbReference type="AlphaFoldDB" id="A0A2H0RIU5"/>
<evidence type="ECO:0000313" key="7">
    <source>
        <dbReference type="Proteomes" id="UP000230833"/>
    </source>
</evidence>
<dbReference type="Gene3D" id="3.40.30.10">
    <property type="entry name" value="Glutaredoxin"/>
    <property type="match status" value="1"/>
</dbReference>
<dbReference type="InterPro" id="IPR013766">
    <property type="entry name" value="Thioredoxin_domain"/>
</dbReference>
<dbReference type="PANTHER" id="PTHR42852:SF6">
    <property type="entry name" value="THIOL:DISULFIDE INTERCHANGE PROTEIN DSBE"/>
    <property type="match status" value="1"/>
</dbReference>
<keyword evidence="2" id="KW-0201">Cytochrome c-type biogenesis</keyword>
<proteinExistence type="predicted"/>
<keyword evidence="4" id="KW-0676">Redox-active center</keyword>
<evidence type="ECO:0000256" key="1">
    <source>
        <dbReference type="ARBA" id="ARBA00004196"/>
    </source>
</evidence>
<dbReference type="GO" id="GO:0017004">
    <property type="term" value="P:cytochrome complex assembly"/>
    <property type="evidence" value="ECO:0007669"/>
    <property type="project" value="UniProtKB-KW"/>
</dbReference>
<evidence type="ECO:0000313" key="6">
    <source>
        <dbReference type="EMBL" id="PIR46481.1"/>
    </source>
</evidence>
<evidence type="ECO:0000259" key="5">
    <source>
        <dbReference type="PROSITE" id="PS51352"/>
    </source>
</evidence>
<organism evidence="6 7">
    <name type="scientific">Candidatus Vogelbacteria bacterium CG10_big_fil_rev_8_21_14_0_10_45_14</name>
    <dbReference type="NCBI Taxonomy" id="1975042"/>
    <lineage>
        <taxon>Bacteria</taxon>
        <taxon>Candidatus Vogeliibacteriota</taxon>
    </lineage>
</organism>
<evidence type="ECO:0000256" key="4">
    <source>
        <dbReference type="ARBA" id="ARBA00023284"/>
    </source>
</evidence>
<sequence>MNRYTLIGIGVVVVAGAILFTVVSRDTNQEVSVNNLVDTSDFDRFASLSLVDYRGNAVSLEEFRGRPLVLNSWAVWCPFCRKELPDFAKLQKEFGDQVVVIAIDRQEPLEKAKSYTDELGISEDMLFLLDRPDSFYKSIGGFSMPETIFVNGNGEIVVHKRGPMELDEMREHVNKILQ</sequence>
<dbReference type="Proteomes" id="UP000230833">
    <property type="component" value="Unassembled WGS sequence"/>
</dbReference>
<comment type="subcellular location">
    <subcellularLocation>
        <location evidence="1">Cell envelope</location>
    </subcellularLocation>
</comment>
<name>A0A2H0RIU5_9BACT</name>
<dbReference type="GO" id="GO:0016491">
    <property type="term" value="F:oxidoreductase activity"/>
    <property type="evidence" value="ECO:0007669"/>
    <property type="project" value="InterPro"/>
</dbReference>